<protein>
    <submittedName>
        <fullName evidence="6">Transcriptional regulator</fullName>
    </submittedName>
</protein>
<keyword evidence="1" id="KW-0805">Transcription regulation</keyword>
<name>A0A502GAJ6_9PROT</name>
<keyword evidence="2" id="KW-0238">DNA-binding</keyword>
<evidence type="ECO:0000256" key="3">
    <source>
        <dbReference type="ARBA" id="ARBA00023163"/>
    </source>
</evidence>
<dbReference type="Proteomes" id="UP000317078">
    <property type="component" value="Unassembled WGS sequence"/>
</dbReference>
<evidence type="ECO:0000256" key="2">
    <source>
        <dbReference type="ARBA" id="ARBA00023125"/>
    </source>
</evidence>
<dbReference type="PANTHER" id="PTHR33204:SF39">
    <property type="entry name" value="TRANSCRIPTIONAL REGULATORY PROTEIN"/>
    <property type="match status" value="1"/>
</dbReference>
<dbReference type="Gene3D" id="1.10.10.10">
    <property type="entry name" value="Winged helix-like DNA-binding domain superfamily/Winged helix DNA-binding domain"/>
    <property type="match status" value="1"/>
</dbReference>
<dbReference type="Pfam" id="PF01638">
    <property type="entry name" value="HxlR"/>
    <property type="match status" value="1"/>
</dbReference>
<reference evidence="6 7" key="1">
    <citation type="journal article" date="2019" name="Environ. Microbiol.">
        <title>Species interactions and distinct microbial communities in high Arctic permafrost affected cryosols are associated with the CH4 and CO2 gas fluxes.</title>
        <authorList>
            <person name="Altshuler I."/>
            <person name="Hamel J."/>
            <person name="Turney S."/>
            <person name="Magnuson E."/>
            <person name="Levesque R."/>
            <person name="Greer C."/>
            <person name="Whyte L.G."/>
        </authorList>
    </citation>
    <scope>NUCLEOTIDE SEQUENCE [LARGE SCALE GENOMIC DNA]</scope>
    <source>
        <strain evidence="6 7">S9.3B</strain>
    </source>
</reference>
<comment type="caution">
    <text evidence="6">The sequence shown here is derived from an EMBL/GenBank/DDBJ whole genome shotgun (WGS) entry which is preliminary data.</text>
</comment>
<proteinExistence type="predicted"/>
<dbReference type="EMBL" id="RCZP01000004">
    <property type="protein sequence ID" value="TPG59005.1"/>
    <property type="molecule type" value="Genomic_DNA"/>
</dbReference>
<dbReference type="SUPFAM" id="SSF46785">
    <property type="entry name" value="Winged helix' DNA-binding domain"/>
    <property type="match status" value="1"/>
</dbReference>
<dbReference type="InterPro" id="IPR036388">
    <property type="entry name" value="WH-like_DNA-bd_sf"/>
</dbReference>
<evidence type="ECO:0000313" key="6">
    <source>
        <dbReference type="EMBL" id="TPG59005.1"/>
    </source>
</evidence>
<dbReference type="InterPro" id="IPR036390">
    <property type="entry name" value="WH_DNA-bd_sf"/>
</dbReference>
<keyword evidence="3" id="KW-0804">Transcription</keyword>
<dbReference type="PROSITE" id="PS51118">
    <property type="entry name" value="HTH_HXLR"/>
    <property type="match status" value="1"/>
</dbReference>
<feature type="domain" description="HTH hxlR-type" evidence="5">
    <location>
        <begin position="26"/>
        <end position="131"/>
    </location>
</feature>
<gene>
    <name evidence="6" type="ORF">EAH89_06505</name>
</gene>
<keyword evidence="7" id="KW-1185">Reference proteome</keyword>
<dbReference type="OrthoDB" id="9800350at2"/>
<dbReference type="RefSeq" id="WP_140881989.1">
    <property type="nucleotide sequence ID" value="NZ_RCZP01000004.1"/>
</dbReference>
<accession>A0A502GAJ6</accession>
<evidence type="ECO:0000259" key="5">
    <source>
        <dbReference type="PROSITE" id="PS51118"/>
    </source>
</evidence>
<sequence length="170" mass="18443">MPRLPFTAPTIQRARRIAETAPPAECDPRVEALVNELIGRVADKWTMIALEVLAEHGEMRFTGLSRAMPGISQKMLTQTLRGMERDGMVTRTVHAVVPPRVDYRLTELGAGLGAAFCGVWLWAEENLARVEASRAAFDARAARPAPAAAGQPPHRGAQTARRTPIAVTSP</sequence>
<evidence type="ECO:0000256" key="1">
    <source>
        <dbReference type="ARBA" id="ARBA00023015"/>
    </source>
</evidence>
<dbReference type="GO" id="GO:0003677">
    <property type="term" value="F:DNA binding"/>
    <property type="evidence" value="ECO:0007669"/>
    <property type="project" value="UniProtKB-KW"/>
</dbReference>
<dbReference type="PANTHER" id="PTHR33204">
    <property type="entry name" value="TRANSCRIPTIONAL REGULATOR, MARR FAMILY"/>
    <property type="match status" value="1"/>
</dbReference>
<evidence type="ECO:0000256" key="4">
    <source>
        <dbReference type="SAM" id="MobiDB-lite"/>
    </source>
</evidence>
<evidence type="ECO:0000313" key="7">
    <source>
        <dbReference type="Proteomes" id="UP000317078"/>
    </source>
</evidence>
<feature type="compositionally biased region" description="Low complexity" evidence="4">
    <location>
        <begin position="142"/>
        <end position="157"/>
    </location>
</feature>
<organism evidence="6 7">
    <name type="scientific">Muricoccus nepalensis</name>
    <dbReference type="NCBI Taxonomy" id="1854500"/>
    <lineage>
        <taxon>Bacteria</taxon>
        <taxon>Pseudomonadati</taxon>
        <taxon>Pseudomonadota</taxon>
        <taxon>Alphaproteobacteria</taxon>
        <taxon>Acetobacterales</taxon>
        <taxon>Roseomonadaceae</taxon>
        <taxon>Muricoccus</taxon>
    </lineage>
</organism>
<dbReference type="AlphaFoldDB" id="A0A502GAJ6"/>
<dbReference type="InterPro" id="IPR002577">
    <property type="entry name" value="HTH_HxlR"/>
</dbReference>
<feature type="region of interest" description="Disordered" evidence="4">
    <location>
        <begin position="142"/>
        <end position="170"/>
    </location>
</feature>